<dbReference type="Pfam" id="PF07859">
    <property type="entry name" value="Abhydrolase_3"/>
    <property type="match status" value="1"/>
</dbReference>
<dbReference type="InterPro" id="IPR050300">
    <property type="entry name" value="GDXG_lipolytic_enzyme"/>
</dbReference>
<feature type="domain" description="Alpha/beta hydrolase fold-3" evidence="2">
    <location>
        <begin position="99"/>
        <end position="314"/>
    </location>
</feature>
<dbReference type="EMBL" id="MVGC01000435">
    <property type="protein sequence ID" value="RJE19213.1"/>
    <property type="molecule type" value="Genomic_DNA"/>
</dbReference>
<dbReference type="SUPFAM" id="SSF53474">
    <property type="entry name" value="alpha/beta-Hydrolases"/>
    <property type="match status" value="1"/>
</dbReference>
<dbReference type="GO" id="GO:0016787">
    <property type="term" value="F:hydrolase activity"/>
    <property type="evidence" value="ECO:0007669"/>
    <property type="project" value="UniProtKB-KW"/>
</dbReference>
<keyword evidence="4" id="KW-1185">Reference proteome</keyword>
<reference evidence="4" key="1">
    <citation type="submission" date="2017-02" db="EMBL/GenBank/DDBJ databases">
        <authorList>
            <person name="Tafer H."/>
            <person name="Lopandic K."/>
        </authorList>
    </citation>
    <scope>NUCLEOTIDE SEQUENCE [LARGE SCALE GENOMIC DNA]</scope>
    <source>
        <strain evidence="4">CBS 366.77</strain>
    </source>
</reference>
<dbReference type="InterPro" id="IPR013094">
    <property type="entry name" value="AB_hydrolase_3"/>
</dbReference>
<accession>A0A3A2ZAF7</accession>
<dbReference type="STRING" id="2070753.A0A3A2ZAF7"/>
<dbReference type="PANTHER" id="PTHR48081:SF8">
    <property type="entry name" value="ALPHA_BETA HYDROLASE FOLD-3 DOMAIN-CONTAINING PROTEIN-RELATED"/>
    <property type="match status" value="1"/>
</dbReference>
<name>A0A3A2ZAF7_9EURO</name>
<keyword evidence="1 3" id="KW-0378">Hydrolase</keyword>
<protein>
    <submittedName>
        <fullName evidence="3">Alpha/beta hydrolase fold protein</fullName>
    </submittedName>
</protein>
<organism evidence="3 4">
    <name type="scientific">Aspergillus sclerotialis</name>
    <dbReference type="NCBI Taxonomy" id="2070753"/>
    <lineage>
        <taxon>Eukaryota</taxon>
        <taxon>Fungi</taxon>
        <taxon>Dikarya</taxon>
        <taxon>Ascomycota</taxon>
        <taxon>Pezizomycotina</taxon>
        <taxon>Eurotiomycetes</taxon>
        <taxon>Eurotiomycetidae</taxon>
        <taxon>Eurotiales</taxon>
        <taxon>Aspergillaceae</taxon>
        <taxon>Aspergillus</taxon>
        <taxon>Aspergillus subgen. Polypaecilum</taxon>
    </lineage>
</organism>
<sequence>MPLASDITIDASKFRAENVAEETKKANKLVESITANSPKWHEVGAAKHREMRETGETPLPVPVYLPEAFNATLPSRDNSRDIPMRVYKPSNGQRSKGVLIHFHGGGFVLGSHMHADTYLRMYADKCQLTAISVGYRHAPEDPYPAGVHDCIDAAVYLVDHAEKEYGAPLRFIAGESAGGCLTALTAFGLMRSRPSHRLSGLILHYGEFDLSLELPSVISYTKPLVVNKDSLERFNEAYLPGMSRAERRHPGVSPLYEDMIGLAASSPTKSLPPALFVCGTDDALLDDTLLMSAKWAISGEAIAKIYPGACHGFTAFPGLSVAEEALDVTVQFVREKLHVEV</sequence>
<evidence type="ECO:0000259" key="2">
    <source>
        <dbReference type="Pfam" id="PF07859"/>
    </source>
</evidence>
<dbReference type="OrthoDB" id="408631at2759"/>
<dbReference type="AlphaFoldDB" id="A0A3A2ZAF7"/>
<dbReference type="Gene3D" id="3.40.50.1820">
    <property type="entry name" value="alpha/beta hydrolase"/>
    <property type="match status" value="1"/>
</dbReference>
<dbReference type="Proteomes" id="UP000266188">
    <property type="component" value="Unassembled WGS sequence"/>
</dbReference>
<dbReference type="PANTHER" id="PTHR48081">
    <property type="entry name" value="AB HYDROLASE SUPERFAMILY PROTEIN C4A8.06C"/>
    <property type="match status" value="1"/>
</dbReference>
<evidence type="ECO:0000256" key="1">
    <source>
        <dbReference type="ARBA" id="ARBA00022801"/>
    </source>
</evidence>
<evidence type="ECO:0000313" key="3">
    <source>
        <dbReference type="EMBL" id="RJE19213.1"/>
    </source>
</evidence>
<gene>
    <name evidence="3" type="ORF">PHISCL_08453</name>
</gene>
<comment type="caution">
    <text evidence="3">The sequence shown here is derived from an EMBL/GenBank/DDBJ whole genome shotgun (WGS) entry which is preliminary data.</text>
</comment>
<proteinExistence type="predicted"/>
<evidence type="ECO:0000313" key="4">
    <source>
        <dbReference type="Proteomes" id="UP000266188"/>
    </source>
</evidence>
<dbReference type="InterPro" id="IPR029058">
    <property type="entry name" value="AB_hydrolase_fold"/>
</dbReference>